<feature type="transmembrane region" description="Helical" evidence="1">
    <location>
        <begin position="41"/>
        <end position="60"/>
    </location>
</feature>
<keyword evidence="3" id="KW-1185">Reference proteome</keyword>
<keyword evidence="1" id="KW-0472">Membrane</keyword>
<evidence type="ECO:0000313" key="2">
    <source>
        <dbReference type="EMBL" id="SDS24515.1"/>
    </source>
</evidence>
<dbReference type="STRING" id="545619.SAMN04489860_1123"/>
<name>A0A1H1QM83_9CELL</name>
<proteinExistence type="predicted"/>
<dbReference type="Pfam" id="PF14155">
    <property type="entry name" value="DUF4307"/>
    <property type="match status" value="1"/>
</dbReference>
<reference evidence="3" key="1">
    <citation type="submission" date="2016-10" db="EMBL/GenBank/DDBJ databases">
        <authorList>
            <person name="Varghese N."/>
            <person name="Submissions S."/>
        </authorList>
    </citation>
    <scope>NUCLEOTIDE SEQUENCE [LARGE SCALE GENOMIC DNA]</scope>
    <source>
        <strain evidence="3">DSM 22126</strain>
    </source>
</reference>
<evidence type="ECO:0000256" key="1">
    <source>
        <dbReference type="SAM" id="Phobius"/>
    </source>
</evidence>
<keyword evidence="1" id="KW-1133">Transmembrane helix</keyword>
<dbReference type="InterPro" id="IPR025443">
    <property type="entry name" value="DUF4307"/>
</dbReference>
<accession>A0A1H1QM83</accession>
<dbReference type="RefSeq" id="WP_083371888.1">
    <property type="nucleotide sequence ID" value="NZ_LT629776.1"/>
</dbReference>
<dbReference type="Proteomes" id="UP000185663">
    <property type="component" value="Chromosome I"/>
</dbReference>
<gene>
    <name evidence="2" type="ORF">SAMN04489860_1123</name>
</gene>
<dbReference type="OrthoDB" id="5149291at2"/>
<organism evidence="2 3">
    <name type="scientific">Paraoerskovia marina</name>
    <dbReference type="NCBI Taxonomy" id="545619"/>
    <lineage>
        <taxon>Bacteria</taxon>
        <taxon>Bacillati</taxon>
        <taxon>Actinomycetota</taxon>
        <taxon>Actinomycetes</taxon>
        <taxon>Micrococcales</taxon>
        <taxon>Cellulomonadaceae</taxon>
        <taxon>Paraoerskovia</taxon>
    </lineage>
</organism>
<evidence type="ECO:0008006" key="4">
    <source>
        <dbReference type="Google" id="ProtNLM"/>
    </source>
</evidence>
<dbReference type="AlphaFoldDB" id="A0A1H1QM83"/>
<dbReference type="EMBL" id="LT629776">
    <property type="protein sequence ID" value="SDS24515.1"/>
    <property type="molecule type" value="Genomic_DNA"/>
</dbReference>
<dbReference type="eggNOG" id="ENOG5032Y8B">
    <property type="taxonomic scope" value="Bacteria"/>
</dbReference>
<sequence length="148" mass="15598">MSQSAAPQPESAADAGPTSVDTAALLADRYGRAPKPSRKPLIFVIVFVVVGTFFLAWTTVENARGSVEWKDVGFDVVSSEQVDVTFDVTMEPGMTATCTLDALNTGYAQVGTRTVNVGPNDARTTRYTATIATSEEATTGLVQVCDAS</sequence>
<keyword evidence="1" id="KW-0812">Transmembrane</keyword>
<evidence type="ECO:0000313" key="3">
    <source>
        <dbReference type="Proteomes" id="UP000185663"/>
    </source>
</evidence>
<protein>
    <recommendedName>
        <fullName evidence="4">DUF4307 domain-containing protein</fullName>
    </recommendedName>
</protein>